<protein>
    <submittedName>
        <fullName evidence="2">Uncharacterized protein</fullName>
    </submittedName>
</protein>
<accession>A0A8H4LK36</accession>
<comment type="caution">
    <text evidence="2">The sequence shown here is derived from an EMBL/GenBank/DDBJ whole genome shotgun (WGS) entry which is preliminary data.</text>
</comment>
<proteinExistence type="predicted"/>
<dbReference type="Proteomes" id="UP000554235">
    <property type="component" value="Unassembled WGS sequence"/>
</dbReference>
<reference evidence="2 3" key="1">
    <citation type="submission" date="2020-01" db="EMBL/GenBank/DDBJ databases">
        <title>Identification and distribution of gene clusters putatively required for synthesis of sphingolipid metabolism inhibitors in phylogenetically diverse species of the filamentous fungus Fusarium.</title>
        <authorList>
            <person name="Kim H.-S."/>
            <person name="Busman M."/>
            <person name="Brown D.W."/>
            <person name="Divon H."/>
            <person name="Uhlig S."/>
            <person name="Proctor R.H."/>
        </authorList>
    </citation>
    <scope>NUCLEOTIDE SEQUENCE [LARGE SCALE GENOMIC DNA]</scope>
    <source>
        <strain evidence="2 3">NRRL 20459</strain>
    </source>
</reference>
<evidence type="ECO:0000256" key="1">
    <source>
        <dbReference type="SAM" id="MobiDB-lite"/>
    </source>
</evidence>
<gene>
    <name evidence="2" type="ORF">FALBO_3275</name>
</gene>
<feature type="compositionally biased region" description="Low complexity" evidence="1">
    <location>
        <begin position="33"/>
        <end position="42"/>
    </location>
</feature>
<dbReference type="AlphaFoldDB" id="A0A8H4LK36"/>
<sequence>MLSTPSPPLPELRRVHGHVSRTSRQQSRHAGRQSSQYQSQSQMALSNGPAYRRIASTSRGAGQVLEADAHHHMQASWSRGQAQASDPGSLQVEPPSPKAGLADGTIQDSHPRKRLRVSSPPSASIHPLDGGWSSHLSRDEGLQYTGSWCHSAPRDSIETKSGLSDAADDILAEDWRPRTPRESRLPTPDLAPISTDFEFCPCHQRDEGEDVRINEEYYFVSRSKMDIQNSEWV</sequence>
<feature type="compositionally biased region" description="Pro residues" evidence="1">
    <location>
        <begin position="1"/>
        <end position="10"/>
    </location>
</feature>
<dbReference type="OrthoDB" id="4829551at2759"/>
<evidence type="ECO:0000313" key="3">
    <source>
        <dbReference type="Proteomes" id="UP000554235"/>
    </source>
</evidence>
<dbReference type="EMBL" id="JAADYS010000429">
    <property type="protein sequence ID" value="KAF4469835.1"/>
    <property type="molecule type" value="Genomic_DNA"/>
</dbReference>
<organism evidence="2 3">
    <name type="scientific">Fusarium albosuccineum</name>
    <dbReference type="NCBI Taxonomy" id="1237068"/>
    <lineage>
        <taxon>Eukaryota</taxon>
        <taxon>Fungi</taxon>
        <taxon>Dikarya</taxon>
        <taxon>Ascomycota</taxon>
        <taxon>Pezizomycotina</taxon>
        <taxon>Sordariomycetes</taxon>
        <taxon>Hypocreomycetidae</taxon>
        <taxon>Hypocreales</taxon>
        <taxon>Nectriaceae</taxon>
        <taxon>Fusarium</taxon>
        <taxon>Fusarium decemcellulare species complex</taxon>
    </lineage>
</organism>
<name>A0A8H4LK36_9HYPO</name>
<keyword evidence="3" id="KW-1185">Reference proteome</keyword>
<evidence type="ECO:0000313" key="2">
    <source>
        <dbReference type="EMBL" id="KAF4469835.1"/>
    </source>
</evidence>
<feature type="compositionally biased region" description="Polar residues" evidence="1">
    <location>
        <begin position="75"/>
        <end position="88"/>
    </location>
</feature>
<feature type="compositionally biased region" description="Basic residues" evidence="1">
    <location>
        <begin position="15"/>
        <end position="31"/>
    </location>
</feature>
<feature type="region of interest" description="Disordered" evidence="1">
    <location>
        <begin position="1"/>
        <end position="131"/>
    </location>
</feature>